<dbReference type="Gene3D" id="1.20.120.1240">
    <property type="entry name" value="Dynamin, middle domain"/>
    <property type="match status" value="1"/>
</dbReference>
<dbReference type="InterPro" id="IPR000375">
    <property type="entry name" value="Dynamin_stalk"/>
</dbReference>
<evidence type="ECO:0000313" key="3">
    <source>
        <dbReference type="Proteomes" id="UP000008022"/>
    </source>
</evidence>
<evidence type="ECO:0000259" key="1">
    <source>
        <dbReference type="Pfam" id="PF01031"/>
    </source>
</evidence>
<proteinExistence type="predicted"/>
<evidence type="ECO:0000313" key="2">
    <source>
        <dbReference type="EnsemblPlants" id="ORUFI04G01650.1"/>
    </source>
</evidence>
<dbReference type="STRING" id="4529.A0A0E0P4V2"/>
<dbReference type="AlphaFoldDB" id="A0A0E0P4V2"/>
<reference evidence="2" key="2">
    <citation type="submission" date="2015-06" db="UniProtKB">
        <authorList>
            <consortium name="EnsemblPlants"/>
        </authorList>
    </citation>
    <scope>IDENTIFICATION</scope>
</reference>
<dbReference type="Proteomes" id="UP000008022">
    <property type="component" value="Unassembled WGS sequence"/>
</dbReference>
<dbReference type="Gramene" id="ORUFI04G01650.1">
    <property type="protein sequence ID" value="ORUFI04G01650.1"/>
    <property type="gene ID" value="ORUFI04G01650"/>
</dbReference>
<keyword evidence="3" id="KW-1185">Reference proteome</keyword>
<dbReference type="Pfam" id="PF01031">
    <property type="entry name" value="Dynamin_M"/>
    <property type="match status" value="1"/>
</dbReference>
<dbReference type="OMA" id="FHIIYAG"/>
<dbReference type="eggNOG" id="KOG0446">
    <property type="taxonomic scope" value="Eukaryota"/>
</dbReference>
<feature type="domain" description="Dynamin stalk" evidence="1">
    <location>
        <begin position="47"/>
        <end position="137"/>
    </location>
</feature>
<sequence length="166" mass="18497">MPPKLCTVADAVREFFHIIYAGEGEISTSTRATATTTAQRASLKSTRVSDDEPFLAEEMRVLEETKGINLPNVMLRSVLHNLLNQKIESIAHVPHDLVRQVWDYVEDLVVKVLQHHSWSYPQVQLSCRRAVQSLNVMDKACTETIGAARVRAIGLACSLRGIGLVF</sequence>
<reference evidence="3" key="1">
    <citation type="submission" date="2013-06" db="EMBL/GenBank/DDBJ databases">
        <authorList>
            <person name="Zhao Q."/>
        </authorList>
    </citation>
    <scope>NUCLEOTIDE SEQUENCE</scope>
    <source>
        <strain evidence="3">cv. W1943</strain>
    </source>
</reference>
<dbReference type="HOGENOM" id="CLU_1605386_0_0_1"/>
<dbReference type="EnsemblPlants" id="ORUFI04G01650.1">
    <property type="protein sequence ID" value="ORUFI04G01650.1"/>
    <property type="gene ID" value="ORUFI04G01650"/>
</dbReference>
<name>A0A0E0P4V2_ORYRU</name>
<accession>A0A0E0P4V2</accession>
<protein>
    <recommendedName>
        <fullName evidence="1">Dynamin stalk domain-containing protein</fullName>
    </recommendedName>
</protein>
<organism evidence="2 3">
    <name type="scientific">Oryza rufipogon</name>
    <name type="common">Brownbeard rice</name>
    <name type="synonym">Asian wild rice</name>
    <dbReference type="NCBI Taxonomy" id="4529"/>
    <lineage>
        <taxon>Eukaryota</taxon>
        <taxon>Viridiplantae</taxon>
        <taxon>Streptophyta</taxon>
        <taxon>Embryophyta</taxon>
        <taxon>Tracheophyta</taxon>
        <taxon>Spermatophyta</taxon>
        <taxon>Magnoliopsida</taxon>
        <taxon>Liliopsida</taxon>
        <taxon>Poales</taxon>
        <taxon>Poaceae</taxon>
        <taxon>BOP clade</taxon>
        <taxon>Oryzoideae</taxon>
        <taxon>Oryzeae</taxon>
        <taxon>Oryzinae</taxon>
        <taxon>Oryza</taxon>
    </lineage>
</organism>